<comment type="caution">
    <text evidence="1">The sequence shown here is derived from an EMBL/GenBank/DDBJ whole genome shotgun (WGS) entry which is preliminary data.</text>
</comment>
<dbReference type="AlphaFoldDB" id="A0A5M6DNI3"/>
<keyword evidence="2" id="KW-1185">Reference proteome</keyword>
<protein>
    <submittedName>
        <fullName evidence="1">Uncharacterized protein</fullName>
    </submittedName>
</protein>
<gene>
    <name evidence="1" type="ORF">F0145_07715</name>
</gene>
<sequence length="560" mass="61625">MPDLPSQIAHLAVIVESLINDILNEARPITRRPTGRPSTKGFDMVYTITQDAINKQLASLSGQTIPTHITIGDSETNGASISGTIGSPSLGFNTGEVHLASLHIPFTNGTFNYYTGHGPSQTVKTFNVAGWVIAFNIKLNIAQLAHEYTTASKVIPEEVLNTLSKFDSNMFNIYSIFMEFENSDLATYDAKSSFPGADDITKKAFGDLIRVWLLNHKGTDNPFIIGYPIVKNESSYLQEVFEPCGANFSTTPNTSGQEGLSTLNILMVTGDRDMQSDPALSRADAGLFNRSLVTSADADGKVIIASETFCQIYIYSLLVKPLGDKLQSLPNFAHSRPDRGPNVDIYNKTFGFILDEDGRSWHYGDHIKLSWHESGFNSHDRESEQNLQYKVQLCTENDASGTPRLTLNISGSVYRYEWDQLNTDIPPFKSNVYVGKGWANATLSFVTKLQFIAQGDGNVQITQASQQNLPVTNSGTEGMYKFADFFNGILSLNQISEDWASNGASLGAIEGDIISNFINSTGPIINSAMSKIVFPGKNEFVYHNIQMNSDGDIELDLKYR</sequence>
<proteinExistence type="predicted"/>
<evidence type="ECO:0000313" key="1">
    <source>
        <dbReference type="EMBL" id="KAA5547819.1"/>
    </source>
</evidence>
<accession>A0A5M6DNI3</accession>
<dbReference type="Proteomes" id="UP000323426">
    <property type="component" value="Unassembled WGS sequence"/>
</dbReference>
<name>A0A5M6DNI3_9BACT</name>
<organism evidence="1 2">
    <name type="scientific">Adhaeribacter rhizoryzae</name>
    <dbReference type="NCBI Taxonomy" id="2607907"/>
    <lineage>
        <taxon>Bacteria</taxon>
        <taxon>Pseudomonadati</taxon>
        <taxon>Bacteroidota</taxon>
        <taxon>Cytophagia</taxon>
        <taxon>Cytophagales</taxon>
        <taxon>Hymenobacteraceae</taxon>
        <taxon>Adhaeribacter</taxon>
    </lineage>
</organism>
<dbReference type="RefSeq" id="WP_150087737.1">
    <property type="nucleotide sequence ID" value="NZ_VWSF01000004.1"/>
</dbReference>
<dbReference type="EMBL" id="VWSF01000004">
    <property type="protein sequence ID" value="KAA5547819.1"/>
    <property type="molecule type" value="Genomic_DNA"/>
</dbReference>
<reference evidence="1 2" key="1">
    <citation type="submission" date="2019-09" db="EMBL/GenBank/DDBJ databases">
        <title>Genome sequence and assembly of Adhaeribacter sp.</title>
        <authorList>
            <person name="Chhetri G."/>
        </authorList>
    </citation>
    <scope>NUCLEOTIDE SEQUENCE [LARGE SCALE GENOMIC DNA]</scope>
    <source>
        <strain evidence="1 2">DK36</strain>
    </source>
</reference>
<evidence type="ECO:0000313" key="2">
    <source>
        <dbReference type="Proteomes" id="UP000323426"/>
    </source>
</evidence>